<dbReference type="KEGG" id="mgin:FRZ54_17065"/>
<dbReference type="GO" id="GO:0016987">
    <property type="term" value="F:sigma factor activity"/>
    <property type="evidence" value="ECO:0007669"/>
    <property type="project" value="InterPro"/>
</dbReference>
<dbReference type="Gene3D" id="1.10.1740.10">
    <property type="match status" value="1"/>
</dbReference>
<dbReference type="AlphaFoldDB" id="A0A5B8V0Z3"/>
<dbReference type="Pfam" id="PF20239">
    <property type="entry name" value="DUF6596"/>
    <property type="match status" value="1"/>
</dbReference>
<dbReference type="GO" id="GO:0006352">
    <property type="term" value="P:DNA-templated transcription initiation"/>
    <property type="evidence" value="ECO:0007669"/>
    <property type="project" value="InterPro"/>
</dbReference>
<evidence type="ECO:0000313" key="4">
    <source>
        <dbReference type="EMBL" id="QEC64216.1"/>
    </source>
</evidence>
<dbReference type="InterPro" id="IPR036388">
    <property type="entry name" value="WH-like_DNA-bd_sf"/>
</dbReference>
<gene>
    <name evidence="4" type="ORF">FRZ54_17065</name>
</gene>
<proteinExistence type="predicted"/>
<dbReference type="GO" id="GO:0003677">
    <property type="term" value="F:DNA binding"/>
    <property type="evidence" value="ECO:0007669"/>
    <property type="project" value="InterPro"/>
</dbReference>
<dbReference type="InterPro" id="IPR013249">
    <property type="entry name" value="RNA_pol_sigma70_r4_t2"/>
</dbReference>
<dbReference type="Pfam" id="PF08281">
    <property type="entry name" value="Sigma70_r4_2"/>
    <property type="match status" value="1"/>
</dbReference>
<evidence type="ECO:0000259" key="2">
    <source>
        <dbReference type="Pfam" id="PF08281"/>
    </source>
</evidence>
<evidence type="ECO:0000313" key="5">
    <source>
        <dbReference type="Proteomes" id="UP000321479"/>
    </source>
</evidence>
<dbReference type="Pfam" id="PF04542">
    <property type="entry name" value="Sigma70_r2"/>
    <property type="match status" value="1"/>
</dbReference>
<name>A0A5B8V0Z3_9SPHI</name>
<dbReference type="SUPFAM" id="SSF88659">
    <property type="entry name" value="Sigma3 and sigma4 domains of RNA polymerase sigma factors"/>
    <property type="match status" value="1"/>
</dbReference>
<dbReference type="SUPFAM" id="SSF88946">
    <property type="entry name" value="Sigma2 domain of RNA polymerase sigma factors"/>
    <property type="match status" value="1"/>
</dbReference>
<dbReference type="Gene3D" id="1.10.10.10">
    <property type="entry name" value="Winged helix-like DNA-binding domain superfamily/Winged helix DNA-binding domain"/>
    <property type="match status" value="1"/>
</dbReference>
<organism evidence="4 5">
    <name type="scientific">Mucilaginibacter ginsenosidivorans</name>
    <dbReference type="NCBI Taxonomy" id="398053"/>
    <lineage>
        <taxon>Bacteria</taxon>
        <taxon>Pseudomonadati</taxon>
        <taxon>Bacteroidota</taxon>
        <taxon>Sphingobacteriia</taxon>
        <taxon>Sphingobacteriales</taxon>
        <taxon>Sphingobacteriaceae</taxon>
        <taxon>Mucilaginibacter</taxon>
    </lineage>
</organism>
<dbReference type="OrthoDB" id="9780299at2"/>
<keyword evidence="5" id="KW-1185">Reference proteome</keyword>
<evidence type="ECO:0000259" key="1">
    <source>
        <dbReference type="Pfam" id="PF04542"/>
    </source>
</evidence>
<feature type="domain" description="RNA polymerase sigma-70 region 2" evidence="1">
    <location>
        <begin position="10"/>
        <end position="77"/>
    </location>
</feature>
<dbReference type="InterPro" id="IPR013325">
    <property type="entry name" value="RNA_pol_sigma_r2"/>
</dbReference>
<reference evidence="4 5" key="1">
    <citation type="journal article" date="2017" name="Curr. Microbiol.">
        <title>Mucilaginibacter ginsenosidivorans sp. nov., Isolated from Soil of Ginseng Field.</title>
        <authorList>
            <person name="Kim M.M."/>
            <person name="Siddiqi M.Z."/>
            <person name="Im W.T."/>
        </authorList>
    </citation>
    <scope>NUCLEOTIDE SEQUENCE [LARGE SCALE GENOMIC DNA]</scope>
    <source>
        <strain evidence="4 5">Gsoil 3017</strain>
    </source>
</reference>
<dbReference type="RefSeq" id="WP_147032824.1">
    <property type="nucleotide sequence ID" value="NZ_CP042436.1"/>
</dbReference>
<dbReference type="Proteomes" id="UP000321479">
    <property type="component" value="Chromosome"/>
</dbReference>
<protein>
    <submittedName>
        <fullName evidence="4">RNA polymerase subunit sigma</fullName>
    </submittedName>
</protein>
<dbReference type="PANTHER" id="PTHR47756:SF2">
    <property type="entry name" value="BLL6612 PROTEIN"/>
    <property type="match status" value="1"/>
</dbReference>
<feature type="domain" description="DUF6596" evidence="3">
    <location>
        <begin position="184"/>
        <end position="285"/>
    </location>
</feature>
<accession>A0A5B8V0Z3</accession>
<sequence>MHDKELIPHLYRTEFRKIAAVLCRLFGIEHISIAEDIVGDTFLLAAETWGLKGVPQNPPAWLYTVAKNKAKDFLKRNTIFNDKISPALQYTACGNTEIDVDLSPTNINDSQLQMMFAICHPGIPPESQIGLSLRILCGFSIDEIADAFLTNKETINKRLFRAREKLKQVKVRIEMPSASEIGQRIENVLITLYLLFNEGYYSSNRNTVLQKDLCLEAMRLTHMLTENESTNKPEVNALLSLMCFHASRFDARTNKDGELILYEDQDISLWDKELINRGECYLNLSAKGDVITKYHIEAAIAYWHTGERDKPEKWEKILSLYNRLLMIEYSPIAALNRTYALAKVYGSEVAIIEAEKLNLISSHLYHILLGELYSDIDIHRAIDHFNLALKLTKPVADKNVIRKKIEGLKNKFN</sequence>
<dbReference type="EMBL" id="CP042436">
    <property type="protein sequence ID" value="QEC64216.1"/>
    <property type="molecule type" value="Genomic_DNA"/>
</dbReference>
<dbReference type="InterPro" id="IPR046531">
    <property type="entry name" value="DUF6596"/>
</dbReference>
<dbReference type="InterPro" id="IPR007627">
    <property type="entry name" value="RNA_pol_sigma70_r2"/>
</dbReference>
<dbReference type="InterPro" id="IPR013324">
    <property type="entry name" value="RNA_pol_sigma_r3/r4-like"/>
</dbReference>
<feature type="domain" description="RNA polymerase sigma factor 70 region 4 type 2" evidence="2">
    <location>
        <begin position="124"/>
        <end position="166"/>
    </location>
</feature>
<dbReference type="PANTHER" id="PTHR47756">
    <property type="entry name" value="BLL6612 PROTEIN-RELATED"/>
    <property type="match status" value="1"/>
</dbReference>
<evidence type="ECO:0000259" key="3">
    <source>
        <dbReference type="Pfam" id="PF20239"/>
    </source>
</evidence>